<name>A0AA88EFG4_FICCA</name>
<gene>
    <name evidence="1" type="ORF">TIFTF001_053738</name>
</gene>
<accession>A0AA88EFG4</accession>
<evidence type="ECO:0000313" key="1">
    <source>
        <dbReference type="EMBL" id="GMN73740.1"/>
    </source>
</evidence>
<sequence>MISGGAGVFRRRQQPPPPLLWLAGFAFVSSVRIRNRKL</sequence>
<proteinExistence type="predicted"/>
<comment type="caution">
    <text evidence="1">The sequence shown here is derived from an EMBL/GenBank/DDBJ whole genome shotgun (WGS) entry which is preliminary data.</text>
</comment>
<evidence type="ECO:0000313" key="2">
    <source>
        <dbReference type="Proteomes" id="UP001187192"/>
    </source>
</evidence>
<organism evidence="1 2">
    <name type="scientific">Ficus carica</name>
    <name type="common">Common fig</name>
    <dbReference type="NCBI Taxonomy" id="3494"/>
    <lineage>
        <taxon>Eukaryota</taxon>
        <taxon>Viridiplantae</taxon>
        <taxon>Streptophyta</taxon>
        <taxon>Embryophyta</taxon>
        <taxon>Tracheophyta</taxon>
        <taxon>Spermatophyta</taxon>
        <taxon>Magnoliopsida</taxon>
        <taxon>eudicotyledons</taxon>
        <taxon>Gunneridae</taxon>
        <taxon>Pentapetalae</taxon>
        <taxon>rosids</taxon>
        <taxon>fabids</taxon>
        <taxon>Rosales</taxon>
        <taxon>Moraceae</taxon>
        <taxon>Ficeae</taxon>
        <taxon>Ficus</taxon>
    </lineage>
</organism>
<dbReference type="AlphaFoldDB" id="A0AA88EFG4"/>
<dbReference type="EMBL" id="BTGU01013290">
    <property type="protein sequence ID" value="GMN73740.1"/>
    <property type="molecule type" value="Genomic_DNA"/>
</dbReference>
<protein>
    <submittedName>
        <fullName evidence="1">Uncharacterized protein</fullName>
    </submittedName>
</protein>
<dbReference type="Proteomes" id="UP001187192">
    <property type="component" value="Unassembled WGS sequence"/>
</dbReference>
<reference evidence="1" key="1">
    <citation type="submission" date="2023-07" db="EMBL/GenBank/DDBJ databases">
        <title>draft genome sequence of fig (Ficus carica).</title>
        <authorList>
            <person name="Takahashi T."/>
            <person name="Nishimura K."/>
        </authorList>
    </citation>
    <scope>NUCLEOTIDE SEQUENCE</scope>
</reference>
<keyword evidence="2" id="KW-1185">Reference proteome</keyword>